<reference evidence="2 3" key="1">
    <citation type="journal article" date="2015" name="Antonie Van Leeuwenhoek">
        <title>Lampropedia puyangensis sp. nov., isolated from symptomatic bark of Populus ? euramericana canker and emended description of Lampropedia hyalina (Ehrenberg 1832) Lee et al. 2004.</title>
        <authorList>
            <person name="Li Y."/>
            <person name="Wang T."/>
            <person name="Piao C.G."/>
            <person name="Wang L.F."/>
            <person name="Tian G.Z."/>
            <person name="Zhu T.H."/>
            <person name="Guo M.W."/>
        </authorList>
    </citation>
    <scope>NUCLEOTIDE SEQUENCE [LARGE SCALE GENOMIC DNA]</scope>
    <source>
        <strain evidence="2 3">2-bin</strain>
    </source>
</reference>
<evidence type="ECO:0000313" key="2">
    <source>
        <dbReference type="EMBL" id="THU02831.1"/>
    </source>
</evidence>
<dbReference type="Gene3D" id="3.40.50.2000">
    <property type="entry name" value="Glycogen Phosphorylase B"/>
    <property type="match status" value="2"/>
</dbReference>
<keyword evidence="3" id="KW-1185">Reference proteome</keyword>
<gene>
    <name evidence="2" type="ORF">E9531_06950</name>
</gene>
<dbReference type="Proteomes" id="UP000308917">
    <property type="component" value="Unassembled WGS sequence"/>
</dbReference>
<keyword evidence="2" id="KW-0808">Transferase</keyword>
<dbReference type="OrthoDB" id="9794575at2"/>
<accession>A0A4S8F7K5</accession>
<proteinExistence type="predicted"/>
<evidence type="ECO:0000313" key="3">
    <source>
        <dbReference type="Proteomes" id="UP000308917"/>
    </source>
</evidence>
<dbReference type="EMBL" id="STFG01000005">
    <property type="protein sequence ID" value="THU02831.1"/>
    <property type="molecule type" value="Genomic_DNA"/>
</dbReference>
<comment type="caution">
    <text evidence="2">The sequence shown here is derived from an EMBL/GenBank/DDBJ whole genome shotgun (WGS) entry which is preliminary data.</text>
</comment>
<organism evidence="2 3">
    <name type="scientific">Lampropedia puyangensis</name>
    <dbReference type="NCBI Taxonomy" id="1330072"/>
    <lineage>
        <taxon>Bacteria</taxon>
        <taxon>Pseudomonadati</taxon>
        <taxon>Pseudomonadota</taxon>
        <taxon>Betaproteobacteria</taxon>
        <taxon>Burkholderiales</taxon>
        <taxon>Comamonadaceae</taxon>
        <taxon>Lampropedia</taxon>
    </lineage>
</organism>
<evidence type="ECO:0000259" key="1">
    <source>
        <dbReference type="Pfam" id="PF13579"/>
    </source>
</evidence>
<dbReference type="RefSeq" id="WP_136573031.1">
    <property type="nucleotide sequence ID" value="NZ_STFG01000005.1"/>
</dbReference>
<dbReference type="GO" id="GO:0016757">
    <property type="term" value="F:glycosyltransferase activity"/>
    <property type="evidence" value="ECO:0007669"/>
    <property type="project" value="UniProtKB-ARBA"/>
</dbReference>
<dbReference type="SUPFAM" id="SSF53756">
    <property type="entry name" value="UDP-Glycosyltransferase/glycogen phosphorylase"/>
    <property type="match status" value="1"/>
</dbReference>
<dbReference type="InterPro" id="IPR028098">
    <property type="entry name" value="Glyco_trans_4-like_N"/>
</dbReference>
<dbReference type="AlphaFoldDB" id="A0A4S8F7K5"/>
<name>A0A4S8F7K5_9BURK</name>
<protein>
    <submittedName>
        <fullName evidence="2">Glycosyltransferase family 4 protein</fullName>
    </submittedName>
</protein>
<dbReference type="Pfam" id="PF13579">
    <property type="entry name" value="Glyco_trans_4_4"/>
    <property type="match status" value="1"/>
</dbReference>
<dbReference type="PANTHER" id="PTHR12526">
    <property type="entry name" value="GLYCOSYLTRANSFERASE"/>
    <property type="match status" value="1"/>
</dbReference>
<feature type="domain" description="Glycosyltransferase subfamily 4-like N-terminal" evidence="1">
    <location>
        <begin position="20"/>
        <end position="215"/>
    </location>
</feature>
<sequence>MKVLLIAYEFPPILAAQSLRWLHLANELVAQGVQIEVICPDIAPNQAFPLLLDHRVITHRVWPGPFIGLGEYAAKRAAAQSSVSSGAASAAPSAKPSLLSRAYGIARDLLNRLVYPDIRSEWYFFARKKLKELLAANRYDIVLSSHEPAVDIFVGFYAKKAKLPWVVDLGDPLLTPYSPRWRRGIDLRVERRIMRHADHVVVTDDKVIELLVERHGEHLREKLSTISQGFPASAPAERKSANASFSICFTGNFYSDFRNPTQLAEALRTLQGVDFTFQIIGNNGRFKPLFEGIQGVEFLGQKNHSECLEWQRRADLLINIGNVQNYQIPGKIYEYLGSGTAILHIQTSESTDPGATLINETRAGVVVKNDSQEIAVALKQLFSEWQHQQHWPLSSRNEELIQSHTWANKANLYRRRLSLLARLCCTNAHS</sequence>